<organism evidence="1 2">
    <name type="scientific">Candidatus Desulfosporosinus infrequens</name>
    <dbReference type="NCBI Taxonomy" id="2043169"/>
    <lineage>
        <taxon>Bacteria</taxon>
        <taxon>Bacillati</taxon>
        <taxon>Bacillota</taxon>
        <taxon>Clostridia</taxon>
        <taxon>Eubacteriales</taxon>
        <taxon>Desulfitobacteriaceae</taxon>
        <taxon>Desulfosporosinus</taxon>
    </lineage>
</organism>
<proteinExistence type="predicted"/>
<evidence type="ECO:0000313" key="2">
    <source>
        <dbReference type="Proteomes" id="UP000238916"/>
    </source>
</evidence>
<name>A0A2U3LLA9_9FIRM</name>
<dbReference type="Proteomes" id="UP000238916">
    <property type="component" value="Unassembled WGS sequence"/>
</dbReference>
<protein>
    <submittedName>
        <fullName evidence="1">Uncharacterized protein</fullName>
    </submittedName>
</protein>
<gene>
    <name evidence="1" type="ORF">SBF1_5970002</name>
</gene>
<sequence>MAESYRFDLVDLGIAKLHFERMSTGHFQLGNHDVYRNEK</sequence>
<accession>A0A2U3LLA9</accession>
<dbReference type="EMBL" id="OMOF01000553">
    <property type="protein sequence ID" value="SPF52640.1"/>
    <property type="molecule type" value="Genomic_DNA"/>
</dbReference>
<dbReference type="AlphaFoldDB" id="A0A2U3LLA9"/>
<evidence type="ECO:0000313" key="1">
    <source>
        <dbReference type="EMBL" id="SPF52640.1"/>
    </source>
</evidence>
<reference evidence="2" key="1">
    <citation type="submission" date="2018-02" db="EMBL/GenBank/DDBJ databases">
        <authorList>
            <person name="Hausmann B."/>
        </authorList>
    </citation>
    <scope>NUCLEOTIDE SEQUENCE [LARGE SCALE GENOMIC DNA]</scope>
    <source>
        <strain evidence="2">Peat soil MAG SbF1</strain>
    </source>
</reference>